<protein>
    <submittedName>
        <fullName evidence="2">Pep-cterm sorting domain-containing protein</fullName>
    </submittedName>
</protein>
<reference evidence="2" key="1">
    <citation type="submission" date="2022-08" db="EMBL/GenBank/DDBJ databases">
        <title>Novel sulfate-reducing endosymbionts in the free-living metamonad Anaeramoeba.</title>
        <authorList>
            <person name="Jerlstrom-Hultqvist J."/>
            <person name="Cepicka I."/>
            <person name="Gallot-Lavallee L."/>
            <person name="Salas-Leiva D."/>
            <person name="Curtis B.A."/>
            <person name="Zahonova K."/>
            <person name="Pipaliya S."/>
            <person name="Dacks J."/>
            <person name="Roger A.J."/>
        </authorList>
    </citation>
    <scope>NUCLEOTIDE SEQUENCE</scope>
    <source>
        <strain evidence="2">Schooner1</strain>
    </source>
</reference>
<dbReference type="EMBL" id="JAOAOG010000139">
    <property type="protein sequence ID" value="KAJ6246137.1"/>
    <property type="molecule type" value="Genomic_DNA"/>
</dbReference>
<organism evidence="2 3">
    <name type="scientific">Anaeramoeba flamelloides</name>
    <dbReference type="NCBI Taxonomy" id="1746091"/>
    <lineage>
        <taxon>Eukaryota</taxon>
        <taxon>Metamonada</taxon>
        <taxon>Anaeramoebidae</taxon>
        <taxon>Anaeramoeba</taxon>
    </lineage>
</organism>
<proteinExistence type="predicted"/>
<keyword evidence="3" id="KW-1185">Reference proteome</keyword>
<evidence type="ECO:0000259" key="1">
    <source>
        <dbReference type="PROSITE" id="PS50097"/>
    </source>
</evidence>
<gene>
    <name evidence="2" type="ORF">M0813_19584</name>
</gene>
<dbReference type="Proteomes" id="UP001150062">
    <property type="component" value="Unassembled WGS sequence"/>
</dbReference>
<dbReference type="SUPFAM" id="SSF54695">
    <property type="entry name" value="POZ domain"/>
    <property type="match status" value="1"/>
</dbReference>
<name>A0ABQ8YNF6_9EUKA</name>
<dbReference type="PROSITE" id="PS50097">
    <property type="entry name" value="BTB"/>
    <property type="match status" value="1"/>
</dbReference>
<dbReference type="InterPro" id="IPR000210">
    <property type="entry name" value="BTB/POZ_dom"/>
</dbReference>
<dbReference type="Gene3D" id="3.30.710.10">
    <property type="entry name" value="Potassium Channel Kv1.1, Chain A"/>
    <property type="match status" value="1"/>
</dbReference>
<dbReference type="Pfam" id="PF00651">
    <property type="entry name" value="BTB"/>
    <property type="match status" value="1"/>
</dbReference>
<dbReference type="InterPro" id="IPR011333">
    <property type="entry name" value="SKP1/BTB/POZ_sf"/>
</dbReference>
<comment type="caution">
    <text evidence="2">The sequence shown here is derived from an EMBL/GenBank/DDBJ whole genome shotgun (WGS) entry which is preliminary data.</text>
</comment>
<sequence>MNFSKKKTTQEMELKYEYLQGEYQGCPKCEFLNYIPAIVFGFTVCEKCGTIFCSYCCMSFQKNFDAYSHYLTNHYIKSNKKKQGFETQNMKEIAKKIKVIKIKTNNFKKNKYVLMRKEEKTDVLMDKLEKKSNRPFLYCDDYVFGKRYLKEGKTLKRMKMVKDCELKEYRHKRIPTKRGWSYVLINAPQRFYKISETIKTIKQLQEYCGKTHSVDKKDVKIYYQGVFLRPFTTIRKLNASFRYPLFVVFQQEYDEAIKRSHPINQFLNLLKSQEQTDLTISGFKLHSSMLKLRLGLDPVTIQKELEKASLKKKVLKQFLKWVYGQEKKANLAAVTSCLQIFNLTNLNYPTLQQQLTKQWEEDQDKDFTILVQDPENEDQVDEIKAHRIVLHARSELFQNMFNIAKENTNKVKDYSGKSFETIAMIVKYFYTGKLEMTADTDPDTALNELEDAQEYYQINPKSHFNSKLHLLKQKLKNNK</sequence>
<feature type="domain" description="BTB" evidence="1">
    <location>
        <begin position="365"/>
        <end position="438"/>
    </location>
</feature>
<evidence type="ECO:0000313" key="2">
    <source>
        <dbReference type="EMBL" id="KAJ6246137.1"/>
    </source>
</evidence>
<accession>A0ABQ8YNF6</accession>
<dbReference type="CDD" id="cd18186">
    <property type="entry name" value="BTB_POZ_ZBTB_KLHL-like"/>
    <property type="match status" value="1"/>
</dbReference>
<evidence type="ECO:0000313" key="3">
    <source>
        <dbReference type="Proteomes" id="UP001150062"/>
    </source>
</evidence>